<dbReference type="InterPro" id="IPR038332">
    <property type="entry name" value="PPE_sf"/>
</dbReference>
<evidence type="ECO:0000313" key="3">
    <source>
        <dbReference type="Proteomes" id="UP000093795"/>
    </source>
</evidence>
<evidence type="ECO:0000259" key="1">
    <source>
        <dbReference type="Pfam" id="PF00934"/>
    </source>
</evidence>
<reference evidence="2 3" key="1">
    <citation type="submission" date="2016-06" db="EMBL/GenBank/DDBJ databases">
        <authorList>
            <person name="Kjaerup R.B."/>
            <person name="Dalgaard T.S."/>
            <person name="Juul-Madsen H.R."/>
        </authorList>
    </citation>
    <scope>NUCLEOTIDE SEQUENCE [LARGE SCALE GENOMIC DNA]</scope>
    <source>
        <strain evidence="2 3">1081914.2</strain>
    </source>
</reference>
<organism evidence="2 3">
    <name type="scientific">Mycobacterium asiaticum</name>
    <dbReference type="NCBI Taxonomy" id="1790"/>
    <lineage>
        <taxon>Bacteria</taxon>
        <taxon>Bacillati</taxon>
        <taxon>Actinomycetota</taxon>
        <taxon>Actinomycetes</taxon>
        <taxon>Mycobacteriales</taxon>
        <taxon>Mycobacteriaceae</taxon>
        <taxon>Mycobacterium</taxon>
    </lineage>
</organism>
<dbReference type="SUPFAM" id="SSF140459">
    <property type="entry name" value="PE/PPE dimer-like"/>
    <property type="match status" value="1"/>
</dbReference>
<dbReference type="InterPro" id="IPR000084">
    <property type="entry name" value="PE-PGRS_N"/>
</dbReference>
<dbReference type="EMBL" id="LZKQ01000118">
    <property type="protein sequence ID" value="OBI85287.1"/>
    <property type="molecule type" value="Genomic_DNA"/>
</dbReference>
<protein>
    <recommendedName>
        <fullName evidence="1">PE domain-containing protein</fullName>
    </recommendedName>
</protein>
<evidence type="ECO:0000313" key="2">
    <source>
        <dbReference type="EMBL" id="OBI85287.1"/>
    </source>
</evidence>
<comment type="caution">
    <text evidence="2">The sequence shown here is derived from an EMBL/GenBank/DDBJ whole genome shotgun (WGS) entry which is preliminary data.</text>
</comment>
<name>A0A1A3CFX9_MYCAS</name>
<feature type="domain" description="PE" evidence="1">
    <location>
        <begin position="4"/>
        <end position="94"/>
    </location>
</feature>
<dbReference type="RefSeq" id="WP_065120678.1">
    <property type="nucleotide sequence ID" value="NZ_LZKQ01000118.1"/>
</dbReference>
<proteinExistence type="predicted"/>
<sequence>MSFLNTVPELVSAAAADLAGIGSSIGAAGDSIAAATTALLPAGADEISAAVAGLFGSHGQEYQRLSAQITRFHEQFVQSIRAGVNAYAGAEAINLTSLQGLASAATASPFQQLEQMQINFNTNLVANELAFNQKLVASEVAFERQLFGTESAFNGALNRSFNVGNLLLGTGEQAVNLFFGAPVPSNFISSLLLGTGQQTFNGGQIGGLVGAFDQALMVPTDLIGLIAGDTGPTAAAGLSALGVAAPLTPFQQLEQMQIAFNTNLVANQLAFNQSLLANEVAFERQLFGTDSAFNGALNRSFNAANLLLGSGQQAVDLFFGAPVPANFISSLLLGSGQQVFNGGQIGGLVGAFDQALMVPTDLIGLIAGDTGPTAAAGLSALGVAAPLTPFQQLEQMQIAFNTNLVANQLAFNQSLLANEVAFERQLFGTDSAFNGALNRSFNAANLLLGSGQQAVDLFFGAPVPANFTSSLLLGSGQQVFNGGQIGGLVGAFDQALMVPTNLIGLLAGDTGPTAAAGLSALGVAAPLTPFQQLEQMQIAFNTNLVSNQLAFNQALVANEVRWEQQVFGTDSALNGTLNRSFNTVNLLLGTGQQAVDLFFGAPVPPNFTSSLLLGTGQQTFNGGQIGGLVGAFDQALMAGADFVGLFTEPFTG</sequence>
<dbReference type="Pfam" id="PF00934">
    <property type="entry name" value="PE"/>
    <property type="match status" value="1"/>
</dbReference>
<dbReference type="Gene3D" id="1.10.287.850">
    <property type="entry name" value="HP0062-like domain"/>
    <property type="match status" value="1"/>
</dbReference>
<gene>
    <name evidence="2" type="ORF">A9X01_18105</name>
</gene>
<accession>A0A1A3CFX9</accession>
<dbReference type="AlphaFoldDB" id="A0A1A3CFX9"/>
<dbReference type="Proteomes" id="UP000093795">
    <property type="component" value="Unassembled WGS sequence"/>
</dbReference>